<organism evidence="4 5">
    <name type="scientific">Microterricola viridarii</name>
    <dbReference type="NCBI Taxonomy" id="412690"/>
    <lineage>
        <taxon>Bacteria</taxon>
        <taxon>Bacillati</taxon>
        <taxon>Actinomycetota</taxon>
        <taxon>Actinomycetes</taxon>
        <taxon>Micrococcales</taxon>
        <taxon>Microbacteriaceae</taxon>
        <taxon>Microterricola</taxon>
    </lineage>
</organism>
<dbReference type="InterPro" id="IPR025646">
    <property type="entry name" value="DUF4350"/>
</dbReference>
<dbReference type="EMBL" id="LT629742">
    <property type="protein sequence ID" value="SDS29766.1"/>
    <property type="molecule type" value="Genomic_DNA"/>
</dbReference>
<dbReference type="Pfam" id="PF14258">
    <property type="entry name" value="DUF4350"/>
    <property type="match status" value="1"/>
</dbReference>
<evidence type="ECO:0000313" key="5">
    <source>
        <dbReference type="Proteomes" id="UP000181956"/>
    </source>
</evidence>
<reference evidence="5" key="1">
    <citation type="submission" date="2016-10" db="EMBL/GenBank/DDBJ databases">
        <authorList>
            <person name="Varghese N."/>
            <person name="Submissions S."/>
        </authorList>
    </citation>
    <scope>NUCLEOTIDE SEQUENCE [LARGE SCALE GENOMIC DNA]</scope>
    <source>
        <strain evidence="5">DSM 21772</strain>
    </source>
</reference>
<evidence type="ECO:0000256" key="2">
    <source>
        <dbReference type="SAM" id="Phobius"/>
    </source>
</evidence>
<keyword evidence="5" id="KW-1185">Reference proteome</keyword>
<evidence type="ECO:0000313" key="4">
    <source>
        <dbReference type="EMBL" id="SDS29766.1"/>
    </source>
</evidence>
<feature type="domain" description="DUF4350" evidence="3">
    <location>
        <begin position="76"/>
        <end position="259"/>
    </location>
</feature>
<accession>A0A1H1R2D2</accession>
<name>A0A1H1R2D2_9MICO</name>
<protein>
    <recommendedName>
        <fullName evidence="3">DUF4350 domain-containing protein</fullName>
    </recommendedName>
</protein>
<keyword evidence="2" id="KW-0812">Transmembrane</keyword>
<gene>
    <name evidence="4" type="ORF">SAMN04489834_1222</name>
</gene>
<dbReference type="RefSeq" id="WP_083363249.1">
    <property type="nucleotide sequence ID" value="NZ_LT629742.1"/>
</dbReference>
<feature type="transmembrane region" description="Helical" evidence="2">
    <location>
        <begin position="42"/>
        <end position="62"/>
    </location>
</feature>
<proteinExistence type="predicted"/>
<keyword evidence="2" id="KW-1133">Transmembrane helix</keyword>
<dbReference type="Proteomes" id="UP000181956">
    <property type="component" value="Chromosome I"/>
</dbReference>
<keyword evidence="2" id="KW-0472">Membrane</keyword>
<evidence type="ECO:0000259" key="3">
    <source>
        <dbReference type="Pfam" id="PF14258"/>
    </source>
</evidence>
<dbReference type="OrthoDB" id="5241668at2"/>
<dbReference type="STRING" id="412690.SAMN04489834_1222"/>
<evidence type="ECO:0000256" key="1">
    <source>
        <dbReference type="SAM" id="MobiDB-lite"/>
    </source>
</evidence>
<feature type="region of interest" description="Disordered" evidence="1">
    <location>
        <begin position="418"/>
        <end position="441"/>
    </location>
</feature>
<dbReference type="AlphaFoldDB" id="A0A1H1R2D2"/>
<sequence length="441" mass="43588">MIDTGARRPTAAPAAAPALDPALDPALAPAVTPTLRASGRKAAFWLAAAAGALVVAVIALLLNGAAIAGGPALGRANPAPVGAKAVAEVLAAQGVDVITADSLDAALAATAAAAGGATLLVYDENALLDAEQIARLQDAAAHTVVVDPGFALLQGLAPEIGFGGVSAADRAIEAGASCASAAGERAGSVAALPGAGLKTLRIPANAAGYAGCFTDGAGASVLVQGGDQDARLSFLADPAILANESITAAGNAALALGLLGEAPTLVWYLPTLADVAAGAPPSMAELSPGWVTPVMALLVLTGVAAAVAYGRRFGPLVLERLPVTVRASETMEGRSRLYARSSARLRAVDALRLAAIGRIAGRLGLARTASFDEVVAAASAATGLPLHAVRSVLVDEQPQNDTAMLALSDRLAGLENAVIRGTTPPSSPAPSSTPPTERMEP</sequence>